<evidence type="ECO:0000313" key="2">
    <source>
        <dbReference type="Proteomes" id="UP000278653"/>
    </source>
</evidence>
<organism evidence="1 2">
    <name type="scientific">Streptococcus mitis</name>
    <dbReference type="NCBI Taxonomy" id="28037"/>
    <lineage>
        <taxon>Bacteria</taxon>
        <taxon>Bacillati</taxon>
        <taxon>Bacillota</taxon>
        <taxon>Bacilli</taxon>
        <taxon>Lactobacillales</taxon>
        <taxon>Streptococcaceae</taxon>
        <taxon>Streptococcus</taxon>
        <taxon>Streptococcus mitis group</taxon>
    </lineage>
</organism>
<dbReference type="EMBL" id="RJNH01000013">
    <property type="protein sequence ID" value="RSI59619.1"/>
    <property type="molecule type" value="Genomic_DNA"/>
</dbReference>
<proteinExistence type="predicted"/>
<dbReference type="Proteomes" id="UP000278653">
    <property type="component" value="Unassembled WGS sequence"/>
</dbReference>
<accession>A0A428B8U0</accession>
<sequence>MLTKEQFIDNLKKARAIQEEISKRYTDKLQESYPEHEVSYDLDNPENLCVAITDYICYGILPKDKTLDDIWVAFQTLAKKENWDIPDMKVSYDSKELIEDCLDDMSLFGEDFMVFAKYQSFYNNSCEFIVDYVAADRPTREEIIGFNAIDDEEGYQAMLKEYNEGIESLKGYRTEKMTLQALLNRLEQQNTIF</sequence>
<evidence type="ECO:0000313" key="1">
    <source>
        <dbReference type="EMBL" id="RSI59619.1"/>
    </source>
</evidence>
<comment type="caution">
    <text evidence="1">The sequence shown here is derived from an EMBL/GenBank/DDBJ whole genome shotgun (WGS) entry which is preliminary data.</text>
</comment>
<protein>
    <submittedName>
        <fullName evidence="1">Uncharacterized protein</fullName>
    </submittedName>
</protein>
<reference evidence="1 2" key="1">
    <citation type="submission" date="2018-11" db="EMBL/GenBank/DDBJ databases">
        <title>Species Designations Belie Phenotypic and Genotypic Heterogeneity in Oral Streptococci.</title>
        <authorList>
            <person name="Velsko I."/>
        </authorList>
    </citation>
    <scope>NUCLEOTIDE SEQUENCE [LARGE SCALE GENOMIC DNA]</scope>
    <source>
        <strain evidence="1 2">BCC15</strain>
    </source>
</reference>
<name>A0A428B8U0_STRMT</name>
<gene>
    <name evidence="1" type="ORF">D8865_09100</name>
</gene>
<dbReference type="AlphaFoldDB" id="A0A428B8U0"/>
<dbReference type="RefSeq" id="WP_125448066.1">
    <property type="nucleotide sequence ID" value="NZ_RJNH01000013.1"/>
</dbReference>